<dbReference type="Gene3D" id="3.40.50.12780">
    <property type="entry name" value="N-terminal domain of ligase-like"/>
    <property type="match status" value="2"/>
</dbReference>
<accession>A0A437MPW9</accession>
<dbReference type="Proteomes" id="UP000282957">
    <property type="component" value="Unassembled WGS sequence"/>
</dbReference>
<comment type="catalytic activity">
    <reaction evidence="3">
        <text>a long-chain fatty acid + ATP + CoA = a long-chain fatty acyl-CoA + AMP + diphosphate</text>
        <dbReference type="Rhea" id="RHEA:15421"/>
        <dbReference type="ChEBI" id="CHEBI:30616"/>
        <dbReference type="ChEBI" id="CHEBI:33019"/>
        <dbReference type="ChEBI" id="CHEBI:57287"/>
        <dbReference type="ChEBI" id="CHEBI:57560"/>
        <dbReference type="ChEBI" id="CHEBI:83139"/>
        <dbReference type="ChEBI" id="CHEBI:456215"/>
        <dbReference type="EC" id="6.2.1.3"/>
    </reaction>
    <physiologicalReaction direction="left-to-right" evidence="3">
        <dbReference type="Rhea" id="RHEA:15422"/>
    </physiologicalReaction>
</comment>
<proteinExistence type="predicted"/>
<dbReference type="PANTHER" id="PTHR43272:SF33">
    <property type="entry name" value="AMP-BINDING DOMAIN-CONTAINING PROTEIN-RELATED"/>
    <property type="match status" value="1"/>
</dbReference>
<dbReference type="GO" id="GO:0005524">
    <property type="term" value="F:ATP binding"/>
    <property type="evidence" value="ECO:0007669"/>
    <property type="project" value="UniProtKB-KW"/>
</dbReference>
<keyword evidence="6" id="KW-1185">Reference proteome</keyword>
<organism evidence="5 6">
    <name type="scientific">Rhodovarius crocodyli</name>
    <dbReference type="NCBI Taxonomy" id="1979269"/>
    <lineage>
        <taxon>Bacteria</taxon>
        <taxon>Pseudomonadati</taxon>
        <taxon>Pseudomonadota</taxon>
        <taxon>Alphaproteobacteria</taxon>
        <taxon>Acetobacterales</taxon>
        <taxon>Roseomonadaceae</taxon>
        <taxon>Rhodovarius</taxon>
    </lineage>
</organism>
<keyword evidence="1" id="KW-0547">Nucleotide-binding</keyword>
<keyword evidence="5" id="KW-0436">Ligase</keyword>
<name>A0A437MPW9_9PROT</name>
<evidence type="ECO:0000256" key="1">
    <source>
        <dbReference type="ARBA" id="ARBA00022741"/>
    </source>
</evidence>
<dbReference type="EMBL" id="SACL01000001">
    <property type="protein sequence ID" value="RVT99693.1"/>
    <property type="molecule type" value="Genomic_DNA"/>
</dbReference>
<dbReference type="GO" id="GO:0004467">
    <property type="term" value="F:long-chain fatty acid-CoA ligase activity"/>
    <property type="evidence" value="ECO:0007669"/>
    <property type="project" value="UniProtKB-EC"/>
</dbReference>
<gene>
    <name evidence="5" type="ORF">EOD42_04730</name>
</gene>
<keyword evidence="2" id="KW-0067">ATP-binding</keyword>
<dbReference type="CDD" id="cd05907">
    <property type="entry name" value="VL_LC_FACS_like"/>
    <property type="match status" value="1"/>
</dbReference>
<dbReference type="InterPro" id="IPR042099">
    <property type="entry name" value="ANL_N_sf"/>
</dbReference>
<evidence type="ECO:0000313" key="5">
    <source>
        <dbReference type="EMBL" id="RVT99693.1"/>
    </source>
</evidence>
<dbReference type="SUPFAM" id="SSF56801">
    <property type="entry name" value="Acetyl-CoA synthetase-like"/>
    <property type="match status" value="1"/>
</dbReference>
<evidence type="ECO:0000256" key="2">
    <source>
        <dbReference type="ARBA" id="ARBA00022840"/>
    </source>
</evidence>
<feature type="domain" description="AMP-dependent synthetase/ligase" evidence="4">
    <location>
        <begin position="13"/>
        <end position="401"/>
    </location>
</feature>
<sequence>MMLALAEREAGTTYVRHWRDGAWNSMSWGEFGAAIRRAAAGLHAMGVQPGQRVLLVSASRPEFLIADNAVMALGAITVPTYVANTVSHHAHVIGDCTPSLAITDTHANGLKLKEAAAQAGVTLPVVLMEKAGMENFSAWDEVMSFGDQPPPMATDGEATACIIYTSGTGGAPRGAMLPHRAMLSNTQGVRLAGRGIPFKGGRYLSFLPMSHSYEHTVGGFILPALGMELVLSRGAEHLVREFAEHRPTLITTVPRLFEVLKTRILSQVEGGGVKRWLFDRALSQGLRRLDGPPLNPLERLLDPVLDRLVRAKVRARFGGELVAMISGGARLDPELSGFFLAMGLTVLQGYGQTEAGPVVSVNLPWSNDRHTVGKPLPGVEARIAEDGELLVCGELEMQGYWNAPEATAEALRPDAGGKTWLHTGDIGVLDEAGRIRITDRKKDFIKLVGGMMVAPARVEALLTAEPAIAQAVVAGEGEAALVALLVPAEGRADELEAAVSRVNKRLAGHERIRRWAKLDEAFSIENGLLTPSMKTRRKQVLEHHSALIRALQSGTAHAALAG</sequence>
<dbReference type="Gene3D" id="3.30.300.30">
    <property type="match status" value="1"/>
</dbReference>
<dbReference type="Pfam" id="PF23562">
    <property type="entry name" value="AMP-binding_C_3"/>
    <property type="match status" value="1"/>
</dbReference>
<reference evidence="5 6" key="1">
    <citation type="submission" date="2019-01" db="EMBL/GenBank/DDBJ databases">
        <authorList>
            <person name="Chen W.-M."/>
        </authorList>
    </citation>
    <scope>NUCLEOTIDE SEQUENCE [LARGE SCALE GENOMIC DNA]</scope>
    <source>
        <strain evidence="5 6">CCP-6</strain>
    </source>
</reference>
<dbReference type="Pfam" id="PF00501">
    <property type="entry name" value="AMP-binding"/>
    <property type="match status" value="1"/>
</dbReference>
<evidence type="ECO:0000313" key="6">
    <source>
        <dbReference type="Proteomes" id="UP000282957"/>
    </source>
</evidence>
<evidence type="ECO:0000259" key="4">
    <source>
        <dbReference type="Pfam" id="PF00501"/>
    </source>
</evidence>
<dbReference type="OrthoDB" id="9803968at2"/>
<dbReference type="PANTHER" id="PTHR43272">
    <property type="entry name" value="LONG-CHAIN-FATTY-ACID--COA LIGASE"/>
    <property type="match status" value="1"/>
</dbReference>
<comment type="caution">
    <text evidence="5">The sequence shown here is derived from an EMBL/GenBank/DDBJ whole genome shotgun (WGS) entry which is preliminary data.</text>
</comment>
<dbReference type="AlphaFoldDB" id="A0A437MPW9"/>
<dbReference type="GO" id="GO:0016020">
    <property type="term" value="C:membrane"/>
    <property type="evidence" value="ECO:0007669"/>
    <property type="project" value="TreeGrafter"/>
</dbReference>
<dbReference type="InterPro" id="IPR000873">
    <property type="entry name" value="AMP-dep_synth/lig_dom"/>
</dbReference>
<dbReference type="InterPro" id="IPR045851">
    <property type="entry name" value="AMP-bd_C_sf"/>
</dbReference>
<evidence type="ECO:0000256" key="3">
    <source>
        <dbReference type="ARBA" id="ARBA00024484"/>
    </source>
</evidence>
<protein>
    <submittedName>
        <fullName evidence="5">Long-chain fatty acid--CoA ligase</fullName>
    </submittedName>
</protein>